<feature type="binding site" evidence="5">
    <location>
        <position position="347"/>
    </location>
    <ligand>
        <name>FAD</name>
        <dbReference type="ChEBI" id="CHEBI:57692"/>
    </ligand>
</feature>
<evidence type="ECO:0000313" key="8">
    <source>
        <dbReference type="EMBL" id="MEU3714064.1"/>
    </source>
</evidence>
<evidence type="ECO:0000256" key="5">
    <source>
        <dbReference type="HAMAP-Rule" id="MF_00845"/>
    </source>
</evidence>
<keyword evidence="2 5" id="KW-0274">FAD</keyword>
<comment type="cofactor">
    <cofactor evidence="5">
        <name>FAD</name>
        <dbReference type="ChEBI" id="CHEBI:57692"/>
    </cofactor>
</comment>
<accession>A0ABV2Z8C8</accession>
<keyword evidence="3 5" id="KW-0560">Oxidoreductase</keyword>
<feature type="region of interest" description="Disordered" evidence="6">
    <location>
        <begin position="123"/>
        <end position="150"/>
    </location>
</feature>
<dbReference type="InterPro" id="IPR036188">
    <property type="entry name" value="FAD/NAD-bd_sf"/>
</dbReference>
<evidence type="ECO:0000256" key="4">
    <source>
        <dbReference type="ARBA" id="ARBA00023033"/>
    </source>
</evidence>
<comment type="domain">
    <text evidence="5">Consists of an N-terminal FAD-binding domain with a Rossman fold and a C-terminal substrate-binding domain.</text>
</comment>
<evidence type="ECO:0000256" key="3">
    <source>
        <dbReference type="ARBA" id="ARBA00023002"/>
    </source>
</evidence>
<dbReference type="PRINTS" id="PR00420">
    <property type="entry name" value="RNGMNOXGNASE"/>
</dbReference>
<dbReference type="SUPFAM" id="SSF51905">
    <property type="entry name" value="FAD/NAD(P)-binding domain"/>
    <property type="match status" value="1"/>
</dbReference>
<keyword evidence="9" id="KW-1185">Reference proteome</keyword>
<evidence type="ECO:0000256" key="1">
    <source>
        <dbReference type="ARBA" id="ARBA00022630"/>
    </source>
</evidence>
<proteinExistence type="inferred from homology"/>
<comment type="subunit">
    <text evidence="5">Monomer.</text>
</comment>
<evidence type="ECO:0000256" key="2">
    <source>
        <dbReference type="ARBA" id="ARBA00022827"/>
    </source>
</evidence>
<feature type="compositionally biased region" description="Gly residues" evidence="6">
    <location>
        <begin position="128"/>
        <end position="143"/>
    </location>
</feature>
<evidence type="ECO:0000313" key="9">
    <source>
        <dbReference type="Proteomes" id="UP001550853"/>
    </source>
</evidence>
<dbReference type="Pfam" id="PF01494">
    <property type="entry name" value="FAD_binding_3"/>
    <property type="match status" value="2"/>
</dbReference>
<feature type="region of interest" description="Disordered" evidence="6">
    <location>
        <begin position="1"/>
        <end position="34"/>
    </location>
</feature>
<keyword evidence="1 5" id="KW-0285">Flavoprotein</keyword>
<comment type="similarity">
    <text evidence="5">Belongs to the aromatic-ring hydroxylase family. TetX subfamily.</text>
</comment>
<keyword evidence="4 5" id="KW-0503">Monooxygenase</keyword>
<comment type="caution">
    <text evidence="8">The sequence shown here is derived from an EMBL/GenBank/DDBJ whole genome shotgun (WGS) entry which is preliminary data.</text>
</comment>
<name>A0ABV2Z8C8_9ACTN</name>
<comment type="subcellular location">
    <subcellularLocation>
        <location evidence="5">Cytoplasm</location>
    </subcellularLocation>
</comment>
<dbReference type="PANTHER" id="PTHR46972">
    <property type="entry name" value="MONOOXYGENASE ASQM-RELATED"/>
    <property type="match status" value="1"/>
</dbReference>
<dbReference type="RefSeq" id="WP_078654328.1">
    <property type="nucleotide sequence ID" value="NZ_JBEZVI010000034.1"/>
</dbReference>
<evidence type="ECO:0000259" key="7">
    <source>
        <dbReference type="Pfam" id="PF01494"/>
    </source>
</evidence>
<evidence type="ECO:0000256" key="6">
    <source>
        <dbReference type="SAM" id="MobiDB-lite"/>
    </source>
</evidence>
<dbReference type="HAMAP" id="MF_00845">
    <property type="entry name" value="TetX_monooxygenase"/>
    <property type="match status" value="1"/>
</dbReference>
<comment type="function">
    <text evidence="5">An FAD-requiring monooxygenase active on some tetracycline antibiotic derivatives, which leads to their inactivation. Hydroxylates carbon 11a of tetracycline and some analogs.</text>
</comment>
<dbReference type="InterPro" id="IPR043683">
    <property type="entry name" value="TetX_monooxygenase"/>
</dbReference>
<keyword evidence="5" id="KW-0963">Cytoplasm</keyword>
<protein>
    <recommendedName>
        <fullName evidence="5">Flavin-dependent monooxygenase</fullName>
    </recommendedName>
    <alternativeName>
        <fullName evidence="5">TetX monooxygenase</fullName>
        <shortName evidence="5">TetX</shortName>
        <ecNumber evidence="5">1.14.13.-</ecNumber>
    </alternativeName>
</protein>
<dbReference type="Gene3D" id="3.50.50.60">
    <property type="entry name" value="FAD/NAD(P)-binding domain"/>
    <property type="match status" value="1"/>
</dbReference>
<keyword evidence="5" id="KW-0547">Nucleotide-binding</keyword>
<reference evidence="8 9" key="1">
    <citation type="submission" date="2024-06" db="EMBL/GenBank/DDBJ databases">
        <title>The Natural Products Discovery Center: Release of the First 8490 Sequenced Strains for Exploring Actinobacteria Biosynthetic Diversity.</title>
        <authorList>
            <person name="Kalkreuter E."/>
            <person name="Kautsar S.A."/>
            <person name="Yang D."/>
            <person name="Bader C.D."/>
            <person name="Teijaro C.N."/>
            <person name="Fluegel L."/>
            <person name="Davis C.M."/>
            <person name="Simpson J.R."/>
            <person name="Lauterbach L."/>
            <person name="Steele A.D."/>
            <person name="Gui C."/>
            <person name="Meng S."/>
            <person name="Li G."/>
            <person name="Viehrig K."/>
            <person name="Ye F."/>
            <person name="Su P."/>
            <person name="Kiefer A.F."/>
            <person name="Nichols A."/>
            <person name="Cepeda A.J."/>
            <person name="Yan W."/>
            <person name="Fan B."/>
            <person name="Jiang Y."/>
            <person name="Adhikari A."/>
            <person name="Zheng C.-J."/>
            <person name="Schuster L."/>
            <person name="Cowan T.M."/>
            <person name="Smanski M.J."/>
            <person name="Chevrette M.G."/>
            <person name="De Carvalho L.P.S."/>
            <person name="Shen B."/>
        </authorList>
    </citation>
    <scope>NUCLEOTIDE SEQUENCE [LARGE SCALE GENOMIC DNA]</scope>
    <source>
        <strain evidence="8 9">NPDC033039</strain>
    </source>
</reference>
<organism evidence="8 9">
    <name type="scientific">Streptomyces catenulae</name>
    <dbReference type="NCBI Taxonomy" id="66875"/>
    <lineage>
        <taxon>Bacteria</taxon>
        <taxon>Bacillati</taxon>
        <taxon>Actinomycetota</taxon>
        <taxon>Actinomycetes</taxon>
        <taxon>Kitasatosporales</taxon>
        <taxon>Streptomycetaceae</taxon>
        <taxon>Streptomyces</taxon>
    </lineage>
</organism>
<dbReference type="EC" id="1.14.13.-" evidence="5"/>
<feature type="binding site" evidence="5">
    <location>
        <position position="79"/>
    </location>
    <ligand>
        <name>FAD</name>
        <dbReference type="ChEBI" id="CHEBI:57692"/>
    </ligand>
</feature>
<dbReference type="EMBL" id="JBEZVI010000034">
    <property type="protein sequence ID" value="MEU3714064.1"/>
    <property type="molecule type" value="Genomic_DNA"/>
</dbReference>
<sequence>MPSSATSPSVTPPSAASASAASASVTPPSVAPRPPRIAVVGAGPGGLTCARVLQRHGVAVTVHDLDASATARDQGGSLDMHPDTGQHALRAAGLWDAFHPLSRPEGQQIRVADRHGHLLLDAAPPENGNGGGDDVGSGAGTGDGADARPEIDRGRLRRLLLDALAPGTVRWGQRLERAEPLGGGGHRLYFADGSTTEADLVIGADGAWSRVRPLVSDARPGYTGVTVVEAELHDADHRHPELAAFTGNGMMMALDAGQGVIAQRNGGGRIRIHLGLRTAEDWHRTAGVDLADPAAVRTALLARFSGWGAPLRAFLHATDTGYVNRPLYALPVPHLWRRTPGVTLLGDAAHLMSPIGGMGANLAMRDGADLARALLDHPSVDAAVASYEEFRRPRSTAAAAGAAAGLADAFSADGAAHVLAHLSGQG</sequence>
<keyword evidence="5" id="KW-0521">NADP</keyword>
<dbReference type="Proteomes" id="UP001550853">
    <property type="component" value="Unassembled WGS sequence"/>
</dbReference>
<dbReference type="InterPro" id="IPR002938">
    <property type="entry name" value="FAD-bd"/>
</dbReference>
<feature type="domain" description="FAD-binding" evidence="7">
    <location>
        <begin position="37"/>
        <end position="229"/>
    </location>
</feature>
<gene>
    <name evidence="8" type="ORF">AB0E61_28685</name>
</gene>
<comment type="catalytic activity">
    <reaction evidence="5">
        <text>a tetracycline + NADPH + O2 + H(+) = an 11a-hydroxytetracycline + NADP(+) + H2O</text>
        <dbReference type="Rhea" id="RHEA:61444"/>
        <dbReference type="ChEBI" id="CHEBI:15377"/>
        <dbReference type="ChEBI" id="CHEBI:15378"/>
        <dbReference type="ChEBI" id="CHEBI:15379"/>
        <dbReference type="ChEBI" id="CHEBI:57783"/>
        <dbReference type="ChEBI" id="CHEBI:58349"/>
        <dbReference type="ChEBI" id="CHEBI:144644"/>
        <dbReference type="ChEBI" id="CHEBI:144645"/>
    </reaction>
</comment>
<dbReference type="PANTHER" id="PTHR46972:SF1">
    <property type="entry name" value="FAD DEPENDENT OXIDOREDUCTASE DOMAIN-CONTAINING PROTEIN"/>
    <property type="match status" value="1"/>
</dbReference>
<feature type="domain" description="FAD-binding" evidence="7">
    <location>
        <begin position="341"/>
        <end position="399"/>
    </location>
</feature>
<feature type="binding site" evidence="5">
    <location>
        <position position="72"/>
    </location>
    <ligand>
        <name>NADPH</name>
        <dbReference type="ChEBI" id="CHEBI:57783"/>
    </ligand>
</feature>
<feature type="binding site" evidence="5">
    <location>
        <position position="153"/>
    </location>
    <ligand>
        <name>FAD</name>
        <dbReference type="ChEBI" id="CHEBI:57692"/>
    </ligand>
</feature>
<feature type="compositionally biased region" description="Low complexity" evidence="6">
    <location>
        <begin position="1"/>
        <end position="28"/>
    </location>
</feature>